<dbReference type="Gene3D" id="1.25.40.20">
    <property type="entry name" value="Ankyrin repeat-containing domain"/>
    <property type="match status" value="2"/>
</dbReference>
<dbReference type="PANTHER" id="PTHR24193">
    <property type="entry name" value="ANKYRIN REPEAT PROTEIN"/>
    <property type="match status" value="1"/>
</dbReference>
<feature type="repeat" description="ANK" evidence="3">
    <location>
        <begin position="86"/>
        <end position="118"/>
    </location>
</feature>
<dbReference type="PRINTS" id="PR01415">
    <property type="entry name" value="ANKYRIN"/>
</dbReference>
<dbReference type="InterPro" id="IPR036770">
    <property type="entry name" value="Ankyrin_rpt-contain_sf"/>
</dbReference>
<dbReference type="GO" id="GO:0000976">
    <property type="term" value="F:transcription cis-regulatory region binding"/>
    <property type="evidence" value="ECO:0007669"/>
    <property type="project" value="TreeGrafter"/>
</dbReference>
<dbReference type="PROSITE" id="PS50297">
    <property type="entry name" value="ANK_REP_REGION"/>
    <property type="match status" value="2"/>
</dbReference>
<dbReference type="InterPro" id="IPR050663">
    <property type="entry name" value="Ankyrin-SOCS_Box"/>
</dbReference>
<dbReference type="PANTHER" id="PTHR24193:SF121">
    <property type="entry name" value="ADA2A-CONTAINING COMPLEX COMPONENT 3, ISOFORM D"/>
    <property type="match status" value="1"/>
</dbReference>
<dbReference type="PROSITE" id="PS50088">
    <property type="entry name" value="ANK_REPEAT"/>
    <property type="match status" value="2"/>
</dbReference>
<reference evidence="5" key="1">
    <citation type="submission" date="2016-11" db="UniProtKB">
        <authorList>
            <consortium name="WormBaseParasite"/>
        </authorList>
    </citation>
    <scope>IDENTIFICATION</scope>
</reference>
<evidence type="ECO:0000256" key="1">
    <source>
        <dbReference type="ARBA" id="ARBA00022737"/>
    </source>
</evidence>
<dbReference type="Proteomes" id="UP000095287">
    <property type="component" value="Unplaced"/>
</dbReference>
<dbReference type="WBParaSite" id="L893_g26777.t1">
    <property type="protein sequence ID" value="L893_g26777.t1"/>
    <property type="gene ID" value="L893_g26777"/>
</dbReference>
<keyword evidence="1" id="KW-0677">Repeat</keyword>
<keyword evidence="4" id="KW-1185">Reference proteome</keyword>
<evidence type="ECO:0000313" key="4">
    <source>
        <dbReference type="Proteomes" id="UP000095287"/>
    </source>
</evidence>
<dbReference type="AlphaFoldDB" id="A0A1I7ZIQ0"/>
<dbReference type="GO" id="GO:0045944">
    <property type="term" value="P:positive regulation of transcription by RNA polymerase II"/>
    <property type="evidence" value="ECO:0007669"/>
    <property type="project" value="TreeGrafter"/>
</dbReference>
<evidence type="ECO:0000313" key="5">
    <source>
        <dbReference type="WBParaSite" id="L893_g26777.t1"/>
    </source>
</evidence>
<dbReference type="SMART" id="SM00248">
    <property type="entry name" value="ANK"/>
    <property type="match status" value="4"/>
</dbReference>
<name>A0A1I7ZIQ0_9BILA</name>
<dbReference type="SUPFAM" id="SSF48403">
    <property type="entry name" value="Ankyrin repeat"/>
    <property type="match status" value="1"/>
</dbReference>
<organism evidence="4 5">
    <name type="scientific">Steinernema glaseri</name>
    <dbReference type="NCBI Taxonomy" id="37863"/>
    <lineage>
        <taxon>Eukaryota</taxon>
        <taxon>Metazoa</taxon>
        <taxon>Ecdysozoa</taxon>
        <taxon>Nematoda</taxon>
        <taxon>Chromadorea</taxon>
        <taxon>Rhabditida</taxon>
        <taxon>Tylenchina</taxon>
        <taxon>Panagrolaimomorpha</taxon>
        <taxon>Strongyloidoidea</taxon>
        <taxon>Steinernematidae</taxon>
        <taxon>Steinernema</taxon>
    </lineage>
</organism>
<dbReference type="InterPro" id="IPR002110">
    <property type="entry name" value="Ankyrin_rpt"/>
</dbReference>
<proteinExistence type="predicted"/>
<dbReference type="GO" id="GO:0005634">
    <property type="term" value="C:nucleus"/>
    <property type="evidence" value="ECO:0007669"/>
    <property type="project" value="TreeGrafter"/>
</dbReference>
<accession>A0A1I7ZIQ0</accession>
<keyword evidence="2 3" id="KW-0040">ANK repeat</keyword>
<evidence type="ECO:0000256" key="3">
    <source>
        <dbReference type="PROSITE-ProRule" id="PRU00023"/>
    </source>
</evidence>
<feature type="repeat" description="ANK" evidence="3">
    <location>
        <begin position="53"/>
        <end position="85"/>
    </location>
</feature>
<protein>
    <submittedName>
        <fullName evidence="5">ANK_REP_REGION domain-containing protein</fullName>
    </submittedName>
</protein>
<evidence type="ECO:0000256" key="2">
    <source>
        <dbReference type="ARBA" id="ARBA00023043"/>
    </source>
</evidence>
<dbReference type="Pfam" id="PF12796">
    <property type="entry name" value="Ank_2"/>
    <property type="match status" value="1"/>
</dbReference>
<sequence length="327" mass="36360">MNLTRDSSSRSMYWKEMDEVVANLFHFTDCNHVFMVERILMSDIRLVNVRDDDLLTCLHIATGNGSLEMVELLLNYGSDPNACDLLGTTPLFHAAANGNIDIVRELINAGANIAHISDLQTDVISIAVAYGHFEVVKFLQTCHPDQSSLLTPQRRLTVLAACLTTNFDVIMFFTLFWRSDIDAIWFPFGRLNALGLAVFLNNVDLVELLLDLGASSSVPSLNYLNAVELCRNLGGREAVYKCLTKHDAVKAGQRLEQRILASPLRSALCQSPTPQKDKKKLLDSYTMTDLKRLFASSWGDSSSKSLVDSVSEPVSRMTLRFGDSGYL</sequence>